<comment type="caution">
    <text evidence="9">The sequence shown here is derived from an EMBL/GenBank/DDBJ whole genome shotgun (WGS) entry which is preliminary data.</text>
</comment>
<comment type="cofactor">
    <cofactor evidence="1">
        <name>Zn(2+)</name>
        <dbReference type="ChEBI" id="CHEBI:29105"/>
    </cofactor>
</comment>
<dbReference type="GO" id="GO:0005965">
    <property type="term" value="C:protein farnesyltransferase complex"/>
    <property type="evidence" value="ECO:0007669"/>
    <property type="project" value="TreeGrafter"/>
</dbReference>
<dbReference type="Proteomes" id="UP001432027">
    <property type="component" value="Unassembled WGS sequence"/>
</dbReference>
<feature type="domain" description="Prenyltransferase alpha-alpha toroid" evidence="8">
    <location>
        <begin position="16"/>
        <end position="140"/>
    </location>
</feature>
<keyword evidence="7" id="KW-0862">Zinc</keyword>
<evidence type="ECO:0000256" key="3">
    <source>
        <dbReference type="ARBA" id="ARBA00022602"/>
    </source>
</evidence>
<name>A0AAV5SBF1_9BILA</name>
<organism evidence="9 10">
    <name type="scientific">Pristionchus entomophagus</name>
    <dbReference type="NCBI Taxonomy" id="358040"/>
    <lineage>
        <taxon>Eukaryota</taxon>
        <taxon>Metazoa</taxon>
        <taxon>Ecdysozoa</taxon>
        <taxon>Nematoda</taxon>
        <taxon>Chromadorea</taxon>
        <taxon>Rhabditida</taxon>
        <taxon>Rhabditina</taxon>
        <taxon>Diplogasteromorpha</taxon>
        <taxon>Diplogasteroidea</taxon>
        <taxon>Neodiplogasteridae</taxon>
        <taxon>Pristionchus</taxon>
    </lineage>
</organism>
<dbReference type="Pfam" id="PF00432">
    <property type="entry name" value="Prenyltrans"/>
    <property type="match status" value="1"/>
</dbReference>
<dbReference type="EMBL" id="BTSX01000001">
    <property type="protein sequence ID" value="GMS80104.1"/>
    <property type="molecule type" value="Genomic_DNA"/>
</dbReference>
<evidence type="ECO:0000259" key="8">
    <source>
        <dbReference type="Pfam" id="PF00432"/>
    </source>
</evidence>
<keyword evidence="3" id="KW-0637">Prenyltransferase</keyword>
<dbReference type="AlphaFoldDB" id="A0AAV5SBF1"/>
<dbReference type="PANTHER" id="PTHR11774">
    <property type="entry name" value="GERANYLGERANYL TRANSFERASE TYPE BETA SUBUNIT"/>
    <property type="match status" value="1"/>
</dbReference>
<evidence type="ECO:0000256" key="6">
    <source>
        <dbReference type="ARBA" id="ARBA00022737"/>
    </source>
</evidence>
<dbReference type="PANTHER" id="PTHR11774:SF6">
    <property type="entry name" value="PROTEIN FARNESYLTRANSFERASE SUBUNIT BETA"/>
    <property type="match status" value="1"/>
</dbReference>
<evidence type="ECO:0000256" key="7">
    <source>
        <dbReference type="ARBA" id="ARBA00022833"/>
    </source>
</evidence>
<dbReference type="InterPro" id="IPR008930">
    <property type="entry name" value="Terpenoid_cyclase/PrenylTrfase"/>
</dbReference>
<keyword evidence="4" id="KW-0808">Transferase</keyword>
<gene>
    <name evidence="9" type="ORF">PENTCL1PPCAC_2279</name>
</gene>
<dbReference type="InterPro" id="IPR045089">
    <property type="entry name" value="PGGT1B-like"/>
</dbReference>
<evidence type="ECO:0000313" key="9">
    <source>
        <dbReference type="EMBL" id="GMS80104.1"/>
    </source>
</evidence>
<proteinExistence type="inferred from homology"/>
<accession>A0AAV5SBF1</accession>
<dbReference type="InterPro" id="IPR001330">
    <property type="entry name" value="Prenyltrans"/>
</dbReference>
<evidence type="ECO:0000256" key="2">
    <source>
        <dbReference type="ARBA" id="ARBA00010497"/>
    </source>
</evidence>
<dbReference type="Gene3D" id="1.50.10.20">
    <property type="match status" value="1"/>
</dbReference>
<comment type="similarity">
    <text evidence="2">Belongs to the protein prenyltransferase subunit beta family.</text>
</comment>
<evidence type="ECO:0000256" key="4">
    <source>
        <dbReference type="ARBA" id="ARBA00022679"/>
    </source>
</evidence>
<keyword evidence="6" id="KW-0677">Repeat</keyword>
<protein>
    <recommendedName>
        <fullName evidence="8">Prenyltransferase alpha-alpha toroid domain-containing protein</fullName>
    </recommendedName>
</protein>
<reference evidence="9" key="1">
    <citation type="submission" date="2023-10" db="EMBL/GenBank/DDBJ databases">
        <title>Genome assembly of Pristionchus species.</title>
        <authorList>
            <person name="Yoshida K."/>
            <person name="Sommer R.J."/>
        </authorList>
    </citation>
    <scope>NUCLEOTIDE SEQUENCE</scope>
    <source>
        <strain evidence="9">RS0144</strain>
    </source>
</reference>
<evidence type="ECO:0000256" key="1">
    <source>
        <dbReference type="ARBA" id="ARBA00001947"/>
    </source>
</evidence>
<dbReference type="GO" id="GO:0046872">
    <property type="term" value="F:metal ion binding"/>
    <property type="evidence" value="ECO:0007669"/>
    <property type="project" value="UniProtKB-KW"/>
</dbReference>
<dbReference type="GO" id="GO:0004660">
    <property type="term" value="F:protein farnesyltransferase activity"/>
    <property type="evidence" value="ECO:0007669"/>
    <property type="project" value="TreeGrafter"/>
</dbReference>
<keyword evidence="10" id="KW-1185">Reference proteome</keyword>
<dbReference type="SUPFAM" id="SSF48239">
    <property type="entry name" value="Terpenoid cyclases/Protein prenyltransferases"/>
    <property type="match status" value="1"/>
</dbReference>
<keyword evidence="5" id="KW-0479">Metal-binding</keyword>
<evidence type="ECO:0000256" key="5">
    <source>
        <dbReference type="ARBA" id="ARBA00022723"/>
    </source>
</evidence>
<evidence type="ECO:0000313" key="10">
    <source>
        <dbReference type="Proteomes" id="UP001432027"/>
    </source>
</evidence>
<sequence>MVVLLGDSLFEYTRYQMSDEMKSEIVIFLKTCVHSDGGYGGGPGHLGHLATTYAAVLCLISLNTEEAFASIDRDLTYKFLLARHQPSGAYTMHLGGEEDIRAPYLALVTASLLKIIDSKLTHLVVEWIMSCQTFEGGFGVSLVRRLMEDTLSVVSHVSVYLTRQRCRSEYPTKVACS</sequence>